<comment type="subcellular location">
    <subcellularLocation>
        <location evidence="1">Nucleus</location>
    </subcellularLocation>
</comment>
<evidence type="ECO:0000313" key="7">
    <source>
        <dbReference type="EMBL" id="KAK1403575.1"/>
    </source>
</evidence>
<gene>
    <name evidence="7" type="ORF">POM88_003180</name>
</gene>
<evidence type="ECO:0000256" key="5">
    <source>
        <dbReference type="ARBA" id="ARBA00023242"/>
    </source>
</evidence>
<feature type="compositionally biased region" description="Low complexity" evidence="6">
    <location>
        <begin position="1"/>
        <end position="12"/>
    </location>
</feature>
<dbReference type="Proteomes" id="UP001237642">
    <property type="component" value="Unassembled WGS sequence"/>
</dbReference>
<accession>A0AAD8N6M6</accession>
<dbReference type="SUPFAM" id="SSF54171">
    <property type="entry name" value="DNA-binding domain"/>
    <property type="match status" value="2"/>
</dbReference>
<organism evidence="7 8">
    <name type="scientific">Heracleum sosnowskyi</name>
    <dbReference type="NCBI Taxonomy" id="360622"/>
    <lineage>
        <taxon>Eukaryota</taxon>
        <taxon>Viridiplantae</taxon>
        <taxon>Streptophyta</taxon>
        <taxon>Embryophyta</taxon>
        <taxon>Tracheophyta</taxon>
        <taxon>Spermatophyta</taxon>
        <taxon>Magnoliopsida</taxon>
        <taxon>eudicotyledons</taxon>
        <taxon>Gunneridae</taxon>
        <taxon>Pentapetalae</taxon>
        <taxon>asterids</taxon>
        <taxon>campanulids</taxon>
        <taxon>Apiales</taxon>
        <taxon>Apiaceae</taxon>
        <taxon>Apioideae</taxon>
        <taxon>apioid superclade</taxon>
        <taxon>Tordylieae</taxon>
        <taxon>Tordyliinae</taxon>
        <taxon>Heracleum</taxon>
    </lineage>
</organism>
<evidence type="ECO:0000313" key="8">
    <source>
        <dbReference type="Proteomes" id="UP001237642"/>
    </source>
</evidence>
<feature type="region of interest" description="Disordered" evidence="6">
    <location>
        <begin position="336"/>
        <end position="364"/>
    </location>
</feature>
<name>A0AAD8N6M6_9APIA</name>
<evidence type="ECO:0000256" key="4">
    <source>
        <dbReference type="ARBA" id="ARBA00023163"/>
    </source>
</evidence>
<evidence type="ECO:0000256" key="1">
    <source>
        <dbReference type="ARBA" id="ARBA00004123"/>
    </source>
</evidence>
<dbReference type="GO" id="GO:0003677">
    <property type="term" value="F:DNA binding"/>
    <property type="evidence" value="ECO:0007669"/>
    <property type="project" value="UniProtKB-KW"/>
</dbReference>
<evidence type="ECO:0000256" key="6">
    <source>
        <dbReference type="SAM" id="MobiDB-lite"/>
    </source>
</evidence>
<feature type="compositionally biased region" description="Basic and acidic residues" evidence="6">
    <location>
        <begin position="65"/>
        <end position="74"/>
    </location>
</feature>
<feature type="region of interest" description="Disordered" evidence="6">
    <location>
        <begin position="1"/>
        <end position="20"/>
    </location>
</feature>
<sequence>MYSSSSSENTPSRSDRPCLPGKLVEVPVFYDRSYKPETLFDVPVLYQFDSDSEEPGGVSEVELESNERNRQQKSERVELSESFNFVLPKDFVPLVDDEDIQIQSVEDKTRLPLAQRLKGWVREIRRRSNGRLDIFYYHEKSGEKQYRSFRDVKRFIYLGFFPSAENKNNYLERWVSDQPNPREEGAPSTLAAPNPNFQLQTFFSVVPDTNLQMQEEGKQQEKRPRLRTEIVELSEPFNFLLPTDYVSLVDDDEEIQKLSNGDVTWLPLAQRLKGWIRETRCRASGRLDFFYYHKGSGEKQYRSFRDVKRYIYLGFFPSAENGNKYLDQWVFDQPNPREEGASSASAASNSTTTTQIQEDLCPFD</sequence>
<keyword evidence="8" id="KW-1185">Reference proteome</keyword>
<reference evidence="7" key="2">
    <citation type="submission" date="2023-05" db="EMBL/GenBank/DDBJ databases">
        <authorList>
            <person name="Schelkunov M.I."/>
        </authorList>
    </citation>
    <scope>NUCLEOTIDE SEQUENCE</scope>
    <source>
        <strain evidence="7">Hsosn_3</strain>
        <tissue evidence="7">Leaf</tissue>
    </source>
</reference>
<dbReference type="AlphaFoldDB" id="A0AAD8N6M6"/>
<evidence type="ECO:0000256" key="3">
    <source>
        <dbReference type="ARBA" id="ARBA00023125"/>
    </source>
</evidence>
<dbReference type="PANTHER" id="PTHR12396">
    <property type="entry name" value="METHYL-CPG BINDING PROTEIN, MBD"/>
    <property type="match status" value="1"/>
</dbReference>
<keyword evidence="4" id="KW-0804">Transcription</keyword>
<dbReference type="InterPro" id="IPR016177">
    <property type="entry name" value="DNA-bd_dom_sf"/>
</dbReference>
<keyword evidence="3" id="KW-0238">DNA-binding</keyword>
<dbReference type="Gene3D" id="3.30.890.10">
    <property type="entry name" value="Methyl-cpg-binding Protein 2, Chain A"/>
    <property type="match status" value="2"/>
</dbReference>
<protein>
    <recommendedName>
        <fullName evidence="9">MBD domain-containing protein</fullName>
    </recommendedName>
</protein>
<comment type="caution">
    <text evidence="7">The sequence shown here is derived from an EMBL/GenBank/DDBJ whole genome shotgun (WGS) entry which is preliminary data.</text>
</comment>
<evidence type="ECO:0008006" key="9">
    <source>
        <dbReference type="Google" id="ProtNLM"/>
    </source>
</evidence>
<feature type="region of interest" description="Disordered" evidence="6">
    <location>
        <begin position="51"/>
        <end position="74"/>
    </location>
</feature>
<feature type="compositionally biased region" description="Low complexity" evidence="6">
    <location>
        <begin position="341"/>
        <end position="354"/>
    </location>
</feature>
<dbReference type="GO" id="GO:0005634">
    <property type="term" value="C:nucleus"/>
    <property type="evidence" value="ECO:0007669"/>
    <property type="project" value="UniProtKB-SubCell"/>
</dbReference>
<keyword evidence="5" id="KW-0539">Nucleus</keyword>
<dbReference type="PANTHER" id="PTHR12396:SF38">
    <property type="entry name" value="METHYL-CPG-BINDING DOMAIN-CONTAINING PROTEIN 7"/>
    <property type="match status" value="1"/>
</dbReference>
<keyword evidence="2" id="KW-0805">Transcription regulation</keyword>
<reference evidence="7" key="1">
    <citation type="submission" date="2023-02" db="EMBL/GenBank/DDBJ databases">
        <title>Genome of toxic invasive species Heracleum sosnowskyi carries increased number of genes despite the absence of recent whole-genome duplications.</title>
        <authorList>
            <person name="Schelkunov M."/>
            <person name="Shtratnikova V."/>
            <person name="Makarenko M."/>
            <person name="Klepikova A."/>
            <person name="Omelchenko D."/>
            <person name="Novikova G."/>
            <person name="Obukhova E."/>
            <person name="Bogdanov V."/>
            <person name="Penin A."/>
            <person name="Logacheva M."/>
        </authorList>
    </citation>
    <scope>NUCLEOTIDE SEQUENCE</scope>
    <source>
        <strain evidence="7">Hsosn_3</strain>
        <tissue evidence="7">Leaf</tissue>
    </source>
</reference>
<evidence type="ECO:0000256" key="2">
    <source>
        <dbReference type="ARBA" id="ARBA00023015"/>
    </source>
</evidence>
<proteinExistence type="predicted"/>
<dbReference type="EMBL" id="JAUIZM010000001">
    <property type="protein sequence ID" value="KAK1403575.1"/>
    <property type="molecule type" value="Genomic_DNA"/>
</dbReference>